<keyword evidence="5 7" id="KW-1133">Transmembrane helix</keyword>
<dbReference type="PANTHER" id="PTHR30489:SF0">
    <property type="entry name" value="LIPOPROTEIN-RELEASING SYSTEM TRANSMEMBRANE PROTEIN LOLE"/>
    <property type="match status" value="1"/>
</dbReference>
<dbReference type="PANTHER" id="PTHR30489">
    <property type="entry name" value="LIPOPROTEIN-RELEASING SYSTEM TRANSMEMBRANE PROTEIN LOLE"/>
    <property type="match status" value="1"/>
</dbReference>
<dbReference type="Pfam" id="PF02687">
    <property type="entry name" value="FtsX"/>
    <property type="match status" value="1"/>
</dbReference>
<gene>
    <name evidence="10" type="ORF">ISQ64_03480</name>
</gene>
<comment type="similarity">
    <text evidence="2">Belongs to the ABC-4 integral membrane protein family. LolC/E subfamily.</text>
</comment>
<dbReference type="InterPro" id="IPR051447">
    <property type="entry name" value="Lipoprotein-release_system"/>
</dbReference>
<evidence type="ECO:0000256" key="7">
    <source>
        <dbReference type="SAM" id="Phobius"/>
    </source>
</evidence>
<evidence type="ECO:0000259" key="8">
    <source>
        <dbReference type="Pfam" id="PF02687"/>
    </source>
</evidence>
<dbReference type="InterPro" id="IPR025857">
    <property type="entry name" value="MacB_PCD"/>
</dbReference>
<dbReference type="EMBL" id="JADHQD010000018">
    <property type="protein sequence ID" value="MBL6818447.1"/>
    <property type="molecule type" value="Genomic_DNA"/>
</dbReference>
<feature type="transmembrane region" description="Helical" evidence="7">
    <location>
        <begin position="373"/>
        <end position="395"/>
    </location>
</feature>
<evidence type="ECO:0000259" key="9">
    <source>
        <dbReference type="Pfam" id="PF12704"/>
    </source>
</evidence>
<dbReference type="InterPro" id="IPR003838">
    <property type="entry name" value="ABC3_permease_C"/>
</dbReference>
<evidence type="ECO:0000313" key="10">
    <source>
        <dbReference type="EMBL" id="MBL6818447.1"/>
    </source>
</evidence>
<keyword evidence="3" id="KW-1003">Cell membrane</keyword>
<feature type="domain" description="MacB-like periplasmic core" evidence="9">
    <location>
        <begin position="25"/>
        <end position="226"/>
    </location>
</feature>
<comment type="caution">
    <text evidence="10">The sequence shown here is derived from an EMBL/GenBank/DDBJ whole genome shotgun (WGS) entry which is preliminary data.</text>
</comment>
<feature type="transmembrane region" description="Helical" evidence="7">
    <location>
        <begin position="310"/>
        <end position="336"/>
    </location>
</feature>
<feature type="transmembrane region" description="Helical" evidence="7">
    <location>
        <begin position="20"/>
        <end position="46"/>
    </location>
</feature>
<feature type="transmembrane region" description="Helical" evidence="7">
    <location>
        <begin position="265"/>
        <end position="290"/>
    </location>
</feature>
<comment type="subcellular location">
    <subcellularLocation>
        <location evidence="1">Cell membrane</location>
        <topology evidence="1">Multi-pass membrane protein</topology>
    </subcellularLocation>
</comment>
<evidence type="ECO:0000313" key="11">
    <source>
        <dbReference type="Proteomes" id="UP000711391"/>
    </source>
</evidence>
<organism evidence="10 11">
    <name type="scientific">SAR86 cluster bacterium</name>
    <dbReference type="NCBI Taxonomy" id="2030880"/>
    <lineage>
        <taxon>Bacteria</taxon>
        <taxon>Pseudomonadati</taxon>
        <taxon>Pseudomonadota</taxon>
        <taxon>Gammaproteobacteria</taxon>
        <taxon>SAR86 cluster</taxon>
    </lineage>
</organism>
<evidence type="ECO:0000256" key="2">
    <source>
        <dbReference type="ARBA" id="ARBA00005236"/>
    </source>
</evidence>
<evidence type="ECO:0000256" key="1">
    <source>
        <dbReference type="ARBA" id="ARBA00004651"/>
    </source>
</evidence>
<name>A0A937IGQ3_9GAMM</name>
<protein>
    <submittedName>
        <fullName evidence="10">FtsX-like permease family protein</fullName>
    </submittedName>
</protein>
<keyword evidence="6 7" id="KW-0472">Membrane</keyword>
<dbReference type="GO" id="GO:0044874">
    <property type="term" value="P:lipoprotein localization to outer membrane"/>
    <property type="evidence" value="ECO:0007669"/>
    <property type="project" value="TreeGrafter"/>
</dbReference>
<dbReference type="GO" id="GO:0098797">
    <property type="term" value="C:plasma membrane protein complex"/>
    <property type="evidence" value="ECO:0007669"/>
    <property type="project" value="TreeGrafter"/>
</dbReference>
<dbReference type="Proteomes" id="UP000711391">
    <property type="component" value="Unassembled WGS sequence"/>
</dbReference>
<evidence type="ECO:0000256" key="4">
    <source>
        <dbReference type="ARBA" id="ARBA00022692"/>
    </source>
</evidence>
<dbReference type="Pfam" id="PF12704">
    <property type="entry name" value="MacB_PCD"/>
    <property type="match status" value="1"/>
</dbReference>
<feature type="domain" description="ABC3 transporter permease C-terminal" evidence="8">
    <location>
        <begin position="269"/>
        <end position="400"/>
    </location>
</feature>
<accession>A0A937IGQ3</accession>
<keyword evidence="4 7" id="KW-0812">Transmembrane</keyword>
<sequence>MFKLPLKLAFKYFKSNKGGVFSFTSFLAISGLSIGVASLVIVMSVMNGFEKELQNRILGVVPHAVIFSDEPLDDFENLINQIKDENDVIDAVPYIAFQALITANSTSKGVSVNGIDFKAEKEISILPEYMIYGSLNNLDKENSIVIGSWLASYLNVFVGDTIAITTSDIKTSIIGSYPKSINLEVVGIFELRAEIDQSLVLISHELGQKLKSLNDKTQSIRIKTSDLFQADMIAYNAIPNNSGLRVSSWKETHGTLFEAIQFEKLLIGLMLFLIVAVASILVLSTIVMTVKSKEREVGILKTIGANNKQLVMIFFFQGLMVSLIGLSFGLLLGLIITLNLNSFIELLENIMQRNLLDAYFINYFPYFIDYKQIAFICFLSFLFSIISSLIPALRVTKLNPIEILRHE</sequence>
<evidence type="ECO:0000256" key="3">
    <source>
        <dbReference type="ARBA" id="ARBA00022475"/>
    </source>
</evidence>
<proteinExistence type="inferred from homology"/>
<dbReference type="AlphaFoldDB" id="A0A937IGQ3"/>
<reference evidence="10" key="1">
    <citation type="submission" date="2020-10" db="EMBL/GenBank/DDBJ databases">
        <title>Microbiome of the Black Sea water column analyzed by genome centric metagenomics.</title>
        <authorList>
            <person name="Cabello-Yeves P.J."/>
            <person name="Callieri C."/>
            <person name="Picazo A."/>
            <person name="Mehrshad M."/>
            <person name="Haro-Moreno J.M."/>
            <person name="Roda-Garcia J."/>
            <person name="Dzembekova N."/>
            <person name="Slabakova V."/>
            <person name="Slabakova N."/>
            <person name="Moncheva S."/>
            <person name="Rodriguez-Valera F."/>
        </authorList>
    </citation>
    <scope>NUCLEOTIDE SEQUENCE</scope>
    <source>
        <strain evidence="10">BS307-5m-G50</strain>
    </source>
</reference>
<evidence type="ECO:0000256" key="6">
    <source>
        <dbReference type="ARBA" id="ARBA00023136"/>
    </source>
</evidence>
<evidence type="ECO:0000256" key="5">
    <source>
        <dbReference type="ARBA" id="ARBA00022989"/>
    </source>
</evidence>